<dbReference type="InterPro" id="IPR000847">
    <property type="entry name" value="LysR_HTH_N"/>
</dbReference>
<sequence>MLDALSLDQLRTFVAVAERGSFRAGAASLSRAQSAVSQAIANLEHQLRVKLFDRSGHRPTMTPEGLGLLADARDILLRVDVMRARARDLGGALELQLGLTVDTLFPLPVVGHALRETRGKYPSVAIRLTVEPLGGPIAALLDKRCQLAIVVGEEFRDPRIAVEAVGAIGHVAVVAAAHPLAQLDAASAGPTALADHLQIVQSDPSPLSDGRSFGVLSNQVCRVSTQDAKHAMIAAGLGWGRLPLWQIERDLQEGRLVRVPTRALGRHSQVTMEAYLAHRIDEPFGLAAQAFRRALFQYPG</sequence>
<protein>
    <submittedName>
        <fullName evidence="6">LysR family transcriptional regulator</fullName>
    </submittedName>
</protein>
<gene>
    <name evidence="6" type="ORF">ACFSF0_01755</name>
</gene>
<dbReference type="InterPro" id="IPR036390">
    <property type="entry name" value="WH_DNA-bd_sf"/>
</dbReference>
<dbReference type="PROSITE" id="PS50931">
    <property type="entry name" value="HTH_LYSR"/>
    <property type="match status" value="1"/>
</dbReference>
<evidence type="ECO:0000259" key="5">
    <source>
        <dbReference type="PROSITE" id="PS50931"/>
    </source>
</evidence>
<keyword evidence="2" id="KW-0805">Transcription regulation</keyword>
<dbReference type="EMBL" id="JBHUEJ010000004">
    <property type="protein sequence ID" value="MFD1709319.1"/>
    <property type="molecule type" value="Genomic_DNA"/>
</dbReference>
<dbReference type="PRINTS" id="PR00039">
    <property type="entry name" value="HTHLYSR"/>
</dbReference>
<keyword evidence="4" id="KW-0804">Transcription</keyword>
<dbReference type="RefSeq" id="WP_147912848.1">
    <property type="nucleotide sequence ID" value="NZ_JBHUEJ010000004.1"/>
</dbReference>
<comment type="similarity">
    <text evidence="1">Belongs to the LysR transcriptional regulatory family.</text>
</comment>
<dbReference type="Proteomes" id="UP001597304">
    <property type="component" value="Unassembled WGS sequence"/>
</dbReference>
<evidence type="ECO:0000256" key="3">
    <source>
        <dbReference type="ARBA" id="ARBA00023125"/>
    </source>
</evidence>
<evidence type="ECO:0000313" key="6">
    <source>
        <dbReference type="EMBL" id="MFD1709319.1"/>
    </source>
</evidence>
<dbReference type="Gene3D" id="1.10.10.10">
    <property type="entry name" value="Winged helix-like DNA-binding domain superfamily/Winged helix DNA-binding domain"/>
    <property type="match status" value="1"/>
</dbReference>
<evidence type="ECO:0000256" key="2">
    <source>
        <dbReference type="ARBA" id="ARBA00023015"/>
    </source>
</evidence>
<organism evidence="6 7">
    <name type="scientific">Ottowia flava</name>
    <dbReference type="NCBI Taxonomy" id="2675430"/>
    <lineage>
        <taxon>Bacteria</taxon>
        <taxon>Pseudomonadati</taxon>
        <taxon>Pseudomonadota</taxon>
        <taxon>Betaproteobacteria</taxon>
        <taxon>Burkholderiales</taxon>
        <taxon>Comamonadaceae</taxon>
        <taxon>Ottowia</taxon>
    </lineage>
</organism>
<proteinExistence type="inferred from homology"/>
<dbReference type="Pfam" id="PF00126">
    <property type="entry name" value="HTH_1"/>
    <property type="match status" value="1"/>
</dbReference>
<dbReference type="InterPro" id="IPR005119">
    <property type="entry name" value="LysR_subst-bd"/>
</dbReference>
<evidence type="ECO:0000313" key="7">
    <source>
        <dbReference type="Proteomes" id="UP001597304"/>
    </source>
</evidence>
<keyword evidence="7" id="KW-1185">Reference proteome</keyword>
<feature type="domain" description="HTH lysR-type" evidence="5">
    <location>
        <begin position="5"/>
        <end position="62"/>
    </location>
</feature>
<reference evidence="7" key="1">
    <citation type="journal article" date="2019" name="Int. J. Syst. Evol. Microbiol.">
        <title>The Global Catalogue of Microorganisms (GCM) 10K type strain sequencing project: providing services to taxonomists for standard genome sequencing and annotation.</title>
        <authorList>
            <consortium name="The Broad Institute Genomics Platform"/>
            <consortium name="The Broad Institute Genome Sequencing Center for Infectious Disease"/>
            <person name="Wu L."/>
            <person name="Ma J."/>
        </authorList>
    </citation>
    <scope>NUCLEOTIDE SEQUENCE [LARGE SCALE GENOMIC DNA]</scope>
    <source>
        <strain evidence="7">LMG 29247</strain>
    </source>
</reference>
<dbReference type="Pfam" id="PF03466">
    <property type="entry name" value="LysR_substrate"/>
    <property type="match status" value="1"/>
</dbReference>
<dbReference type="PANTHER" id="PTHR30126:SF91">
    <property type="entry name" value="LYSR FAMILY TRANSCRIPTIONAL REGULATOR"/>
    <property type="match status" value="1"/>
</dbReference>
<comment type="caution">
    <text evidence="6">The sequence shown here is derived from an EMBL/GenBank/DDBJ whole genome shotgun (WGS) entry which is preliminary data.</text>
</comment>
<evidence type="ECO:0000256" key="4">
    <source>
        <dbReference type="ARBA" id="ARBA00023163"/>
    </source>
</evidence>
<dbReference type="PANTHER" id="PTHR30126">
    <property type="entry name" value="HTH-TYPE TRANSCRIPTIONAL REGULATOR"/>
    <property type="match status" value="1"/>
</dbReference>
<evidence type="ECO:0000256" key="1">
    <source>
        <dbReference type="ARBA" id="ARBA00009437"/>
    </source>
</evidence>
<keyword evidence="3" id="KW-0238">DNA-binding</keyword>
<accession>A0ABW4KMI0</accession>
<dbReference type="InterPro" id="IPR036388">
    <property type="entry name" value="WH-like_DNA-bd_sf"/>
</dbReference>
<dbReference type="SUPFAM" id="SSF46785">
    <property type="entry name" value="Winged helix' DNA-binding domain"/>
    <property type="match status" value="1"/>
</dbReference>
<dbReference type="Gene3D" id="3.40.190.290">
    <property type="match status" value="1"/>
</dbReference>
<dbReference type="SUPFAM" id="SSF53850">
    <property type="entry name" value="Periplasmic binding protein-like II"/>
    <property type="match status" value="1"/>
</dbReference>
<name>A0ABW4KMI0_9BURK</name>